<feature type="domain" description="Trimeric autotransporter adhesin YadA-like stalk" evidence="14">
    <location>
        <begin position="198"/>
        <end position="239"/>
    </location>
</feature>
<evidence type="ECO:0000313" key="16">
    <source>
        <dbReference type="Proteomes" id="UP000280395"/>
    </source>
</evidence>
<comment type="subcellular location">
    <subcellularLocation>
        <location evidence="2">Cell outer membrane</location>
    </subcellularLocation>
    <subcellularLocation>
        <location evidence="1">Cell surface</location>
    </subcellularLocation>
</comment>
<evidence type="ECO:0000256" key="1">
    <source>
        <dbReference type="ARBA" id="ARBA00004241"/>
    </source>
</evidence>
<evidence type="ECO:0000256" key="3">
    <source>
        <dbReference type="ARBA" id="ARBA00005848"/>
    </source>
</evidence>
<feature type="domain" description="Trimeric autotransporter adhesin YadA-like head" evidence="13">
    <location>
        <begin position="285"/>
        <end position="311"/>
    </location>
</feature>
<keyword evidence="7" id="KW-0732">Signal</keyword>
<evidence type="ECO:0000256" key="5">
    <source>
        <dbReference type="ARBA" id="ARBA00022452"/>
    </source>
</evidence>
<dbReference type="GO" id="GO:0015031">
    <property type="term" value="P:protein transport"/>
    <property type="evidence" value="ECO:0007669"/>
    <property type="project" value="UniProtKB-KW"/>
</dbReference>
<protein>
    <recommendedName>
        <fullName evidence="17">Adhesin</fullName>
    </recommendedName>
</protein>
<proteinExistence type="inferred from homology"/>
<dbReference type="SUPFAM" id="SSF101967">
    <property type="entry name" value="Adhesin YadA, collagen-binding domain"/>
    <property type="match status" value="2"/>
</dbReference>
<feature type="domain" description="Trimeric autotransporter adhesin YadA-like stalk" evidence="14">
    <location>
        <begin position="506"/>
        <end position="524"/>
    </location>
</feature>
<dbReference type="InterPro" id="IPR045584">
    <property type="entry name" value="Pilin-like"/>
</dbReference>
<evidence type="ECO:0000313" key="15">
    <source>
        <dbReference type="EMBL" id="RMU56612.1"/>
    </source>
</evidence>
<evidence type="ECO:0000256" key="6">
    <source>
        <dbReference type="ARBA" id="ARBA00022692"/>
    </source>
</evidence>
<organism evidence="15 16">
    <name type="scientific">Pseudomonas syringae pv. avii</name>
    <dbReference type="NCBI Taxonomy" id="663959"/>
    <lineage>
        <taxon>Bacteria</taxon>
        <taxon>Pseudomonadati</taxon>
        <taxon>Pseudomonadota</taxon>
        <taxon>Gammaproteobacteria</taxon>
        <taxon>Pseudomonadales</taxon>
        <taxon>Pseudomonadaceae</taxon>
        <taxon>Pseudomonas</taxon>
        <taxon>Pseudomonas syringae</taxon>
    </lineage>
</organism>
<evidence type="ECO:0000259" key="14">
    <source>
        <dbReference type="Pfam" id="PF05662"/>
    </source>
</evidence>
<dbReference type="GO" id="GO:0009986">
    <property type="term" value="C:cell surface"/>
    <property type="evidence" value="ECO:0007669"/>
    <property type="project" value="UniProtKB-SubCell"/>
</dbReference>
<dbReference type="InterPro" id="IPR008640">
    <property type="entry name" value="Adhesin_Head_dom"/>
</dbReference>
<dbReference type="InterPro" id="IPR011049">
    <property type="entry name" value="Serralysin-like_metalloprot_C"/>
</dbReference>
<sequence length="632" mass="62111">MDPVTGTMTAPSFNTTTIDAAGNATTGTSTNVGDALTSLSNSLTNTAAVGVKYDNVNTKTRVTFNPGGTATTLSNVAAGSLSATSTDAVNGSQLFNTTAQLSSLITSSGNQSQFVVNALGGGAKVDPVTGAVTAPSFNTTTIDAAGNTTTATTSATVGDALTGLSNSLANTAAVGVKYDDVNSKTKVTFNPGGAATTLTNVAAGSLSATSTDAVNGSQLFLTNNTVVGLSNQLNNIIDSGSGIKYFHTSSSKADSTATGTDAIAVGPNAQASGTAAIALGNETVATGSSSVAIGDGAKTAAAGSVAIGKGASDDQRGTETYVGKYSNASNTTAGVVSVGNAATGETRVVSNVADGSKATDAVNVRQLDGAVAESKAYTDTSLNQIQGSIKNVDGAIANVTSSVTKVEAALTSVQNGTSGAFQVNNTRAAAQPQASGANSVAGGMGSQASGNNSMAVGSNTVASAENATATGNGAQATAQNSVALGANSVADRENSVSVGSAGSERQITNVAAGTRGTDAANIDQVSRGIMNANINSKAYTDQRFADLKHNLKQQDNTLSAGIAGAMAMASLPRSSVAGGSMTSVAMGNYRGQSALAIGVSHVSENGRWSTNFMGTTSSQNDTGVALGVGYQW</sequence>
<feature type="compositionally biased region" description="Polar residues" evidence="11">
    <location>
        <begin position="446"/>
        <end position="456"/>
    </location>
</feature>
<feature type="domain" description="Trimeric autotransporter adhesin YadA-like head" evidence="13">
    <location>
        <begin position="476"/>
        <end position="500"/>
    </location>
</feature>
<dbReference type="Gene3D" id="3.30.1300.30">
    <property type="entry name" value="GSPII I/J protein-like"/>
    <property type="match status" value="1"/>
</dbReference>
<dbReference type="EMBL" id="RBUA01000695">
    <property type="protein sequence ID" value="RMU56612.1"/>
    <property type="molecule type" value="Genomic_DNA"/>
</dbReference>
<dbReference type="Proteomes" id="UP000280395">
    <property type="component" value="Unassembled WGS sequence"/>
</dbReference>
<feature type="domain" description="Trimeric autotransporter adhesin YadA-like head" evidence="13">
    <location>
        <begin position="257"/>
        <end position="282"/>
    </location>
</feature>
<gene>
    <name evidence="15" type="ORF">ALP29_03797</name>
</gene>
<dbReference type="Gene3D" id="1.20.5.170">
    <property type="match status" value="1"/>
</dbReference>
<evidence type="ECO:0000256" key="2">
    <source>
        <dbReference type="ARBA" id="ARBA00004442"/>
    </source>
</evidence>
<feature type="domain" description="Trimeric autotransporter adhesin YadA-like stalk" evidence="14">
    <location>
        <begin position="349"/>
        <end position="387"/>
    </location>
</feature>
<reference evidence="15 16" key="1">
    <citation type="submission" date="2018-08" db="EMBL/GenBank/DDBJ databases">
        <title>Recombination of ecologically and evolutionarily significant loci maintains genetic cohesion in the Pseudomonas syringae species complex.</title>
        <authorList>
            <person name="Dillon M."/>
            <person name="Thakur S."/>
            <person name="Almeida R.N.D."/>
            <person name="Weir B.S."/>
            <person name="Guttman D.S."/>
        </authorList>
    </citation>
    <scope>NUCLEOTIDE SEQUENCE [LARGE SCALE GENOMIC DNA]</scope>
    <source>
        <strain evidence="15 16">ICMP 14479</strain>
    </source>
</reference>
<dbReference type="AlphaFoldDB" id="A0A3M5VEL1"/>
<dbReference type="InterPro" id="IPR008635">
    <property type="entry name" value="Coiled_stalk_dom"/>
</dbReference>
<evidence type="ECO:0000256" key="11">
    <source>
        <dbReference type="SAM" id="MobiDB-lite"/>
    </source>
</evidence>
<evidence type="ECO:0000256" key="9">
    <source>
        <dbReference type="ARBA" id="ARBA00023136"/>
    </source>
</evidence>
<keyword evidence="4" id="KW-0813">Transport</keyword>
<evidence type="ECO:0000256" key="10">
    <source>
        <dbReference type="ARBA" id="ARBA00023237"/>
    </source>
</evidence>
<feature type="domain" description="Trimeric autotransporter adhesin YadA-like stalk" evidence="14">
    <location>
        <begin position="73"/>
        <end position="112"/>
    </location>
</feature>
<keyword evidence="6" id="KW-0812">Transmembrane</keyword>
<feature type="domain" description="Trimeric autotransporter adhesin YadA-like head" evidence="13">
    <location>
        <begin position="448"/>
        <end position="474"/>
    </location>
</feature>
<dbReference type="Pfam" id="PF05662">
    <property type="entry name" value="YadA_stalk"/>
    <property type="match status" value="4"/>
</dbReference>
<feature type="region of interest" description="Disordered" evidence="11">
    <location>
        <begin position="432"/>
        <end position="456"/>
    </location>
</feature>
<accession>A0A3M5VEL1</accession>
<evidence type="ECO:0000259" key="13">
    <source>
        <dbReference type="Pfam" id="PF05658"/>
    </source>
</evidence>
<comment type="similarity">
    <text evidence="3">Belongs to the autotransporter-2 (AT-2) (TC 1.B.40) family.</text>
</comment>
<keyword evidence="9" id="KW-0472">Membrane</keyword>
<name>A0A3M5VEL1_PSESX</name>
<evidence type="ECO:0008006" key="17">
    <source>
        <dbReference type="Google" id="ProtNLM"/>
    </source>
</evidence>
<dbReference type="Gene3D" id="2.60.40.4050">
    <property type="match status" value="1"/>
</dbReference>
<keyword evidence="5" id="KW-1134">Transmembrane beta strand</keyword>
<dbReference type="InterPro" id="IPR005594">
    <property type="entry name" value="YadA_C"/>
</dbReference>
<evidence type="ECO:0000256" key="8">
    <source>
        <dbReference type="ARBA" id="ARBA00022927"/>
    </source>
</evidence>
<evidence type="ECO:0000259" key="12">
    <source>
        <dbReference type="Pfam" id="PF03895"/>
    </source>
</evidence>
<evidence type="ECO:0000256" key="4">
    <source>
        <dbReference type="ARBA" id="ARBA00022448"/>
    </source>
</evidence>
<dbReference type="Pfam" id="PF05658">
    <property type="entry name" value="YadA_head"/>
    <property type="match status" value="4"/>
</dbReference>
<dbReference type="Gene3D" id="1.20.5.2280">
    <property type="match status" value="1"/>
</dbReference>
<dbReference type="Gene3D" id="2.150.10.10">
    <property type="entry name" value="Serralysin-like metalloprotease, C-terminal"/>
    <property type="match status" value="2"/>
</dbReference>
<dbReference type="SUPFAM" id="SSF54523">
    <property type="entry name" value="Pili subunits"/>
    <property type="match status" value="1"/>
</dbReference>
<keyword evidence="8" id="KW-0653">Protein transport</keyword>
<feature type="domain" description="Trimeric autotransporter adhesin YadA-like C-terminal membrane anchor" evidence="12">
    <location>
        <begin position="578"/>
        <end position="632"/>
    </location>
</feature>
<dbReference type="GO" id="GO:0009279">
    <property type="term" value="C:cell outer membrane"/>
    <property type="evidence" value="ECO:0007669"/>
    <property type="project" value="UniProtKB-SubCell"/>
</dbReference>
<evidence type="ECO:0000256" key="7">
    <source>
        <dbReference type="ARBA" id="ARBA00022729"/>
    </source>
</evidence>
<dbReference type="Pfam" id="PF03895">
    <property type="entry name" value="YadA_anchor"/>
    <property type="match status" value="1"/>
</dbReference>
<comment type="caution">
    <text evidence="15">The sequence shown here is derived from an EMBL/GenBank/DDBJ whole genome shotgun (WGS) entry which is preliminary data.</text>
</comment>
<keyword evidence="10" id="KW-0998">Cell outer membrane</keyword>